<evidence type="ECO:0000256" key="7">
    <source>
        <dbReference type="ARBA" id="ARBA00023170"/>
    </source>
</evidence>
<keyword evidence="8 9" id="KW-0807">Transducer</keyword>
<dbReference type="PRINTS" id="PR00237">
    <property type="entry name" value="GPCRRHODOPSN"/>
</dbReference>
<dbReference type="GO" id="GO:0005886">
    <property type="term" value="C:plasma membrane"/>
    <property type="evidence" value="ECO:0007669"/>
    <property type="project" value="UniProtKB-SubCell"/>
</dbReference>
<dbReference type="PROSITE" id="PS00237">
    <property type="entry name" value="G_PROTEIN_RECEP_F1_1"/>
    <property type="match status" value="1"/>
</dbReference>
<keyword evidence="4 10" id="KW-1133">Transmembrane helix</keyword>
<dbReference type="SUPFAM" id="SSF81321">
    <property type="entry name" value="Family A G protein-coupled receptor-like"/>
    <property type="match status" value="1"/>
</dbReference>
<feature type="transmembrane region" description="Helical" evidence="10">
    <location>
        <begin position="306"/>
        <end position="327"/>
    </location>
</feature>
<evidence type="ECO:0000256" key="9">
    <source>
        <dbReference type="RuleBase" id="RU000688"/>
    </source>
</evidence>
<dbReference type="GO" id="GO:0004930">
    <property type="term" value="F:G protein-coupled receptor activity"/>
    <property type="evidence" value="ECO:0007669"/>
    <property type="project" value="UniProtKB-KW"/>
</dbReference>
<evidence type="ECO:0000256" key="3">
    <source>
        <dbReference type="ARBA" id="ARBA00022692"/>
    </source>
</evidence>
<dbReference type="InterPro" id="IPR017452">
    <property type="entry name" value="GPCR_Rhodpsn_7TM"/>
</dbReference>
<feature type="transmembrane region" description="Helical" evidence="10">
    <location>
        <begin position="175"/>
        <end position="197"/>
    </location>
</feature>
<keyword evidence="13" id="KW-1185">Reference proteome</keyword>
<organism evidence="12 13">
    <name type="scientific">Holothuria leucospilota</name>
    <name type="common">Black long sea cucumber</name>
    <name type="synonym">Mertensiothuria leucospilota</name>
    <dbReference type="NCBI Taxonomy" id="206669"/>
    <lineage>
        <taxon>Eukaryota</taxon>
        <taxon>Metazoa</taxon>
        <taxon>Echinodermata</taxon>
        <taxon>Eleutherozoa</taxon>
        <taxon>Echinozoa</taxon>
        <taxon>Holothuroidea</taxon>
        <taxon>Aspidochirotacea</taxon>
        <taxon>Aspidochirotida</taxon>
        <taxon>Holothuriidae</taxon>
        <taxon>Holothuria</taxon>
    </lineage>
</organism>
<evidence type="ECO:0000256" key="6">
    <source>
        <dbReference type="ARBA" id="ARBA00023136"/>
    </source>
</evidence>
<gene>
    <name evidence="12" type="ORF">HOLleu_12428</name>
</gene>
<feature type="transmembrane region" description="Helical" evidence="10">
    <location>
        <begin position="66"/>
        <end position="86"/>
    </location>
</feature>
<feature type="transmembrane region" description="Helical" evidence="10">
    <location>
        <begin position="129"/>
        <end position="154"/>
    </location>
</feature>
<comment type="similarity">
    <text evidence="9">Belongs to the G-protein coupled receptor 1 family.</text>
</comment>
<dbReference type="PANTHER" id="PTHR24228">
    <property type="entry name" value="B2 BRADYKININ RECEPTOR/ANGIOTENSIN II RECEPTOR"/>
    <property type="match status" value="1"/>
</dbReference>
<name>A0A9Q1CBC0_HOLLE</name>
<comment type="subcellular location">
    <subcellularLocation>
        <location evidence="1">Cell membrane</location>
        <topology evidence="1">Multi-pass membrane protein</topology>
    </subcellularLocation>
</comment>
<dbReference type="PANTHER" id="PTHR24228:SF72">
    <property type="entry name" value="G-PROTEIN COUPLED RECEPTORS FAMILY 1 PROFILE DOMAIN-CONTAINING PROTEIN"/>
    <property type="match status" value="1"/>
</dbReference>
<evidence type="ECO:0000256" key="10">
    <source>
        <dbReference type="SAM" id="Phobius"/>
    </source>
</evidence>
<dbReference type="Pfam" id="PF00001">
    <property type="entry name" value="7tm_1"/>
    <property type="match status" value="1"/>
</dbReference>
<evidence type="ECO:0000256" key="1">
    <source>
        <dbReference type="ARBA" id="ARBA00004651"/>
    </source>
</evidence>
<evidence type="ECO:0000256" key="2">
    <source>
        <dbReference type="ARBA" id="ARBA00022475"/>
    </source>
</evidence>
<sequence>MFICLYLLKKLPHCFLIRLGEEVHKFCFTVCTVRIYVTQGMDYLEEGNWTTSTPVLYQEARSLGILFFRIPLGIVGNSFVLLAVALSKRLQTVANIFVINLAIADILTCSLLIGYYVSNWIEYFQGLDIFCIIIVALTQACVGCSIYTLASISVNRYVIITRSIRFYQLTFQPRVVAPWIISIWSVSIAVSIFPPLACGIGELGYDWDSSQCNPKSSHPKAMVYEIILTVFYFPVPLVVTIVCYTFVYLHLRLHNKRMKHHIYHDGLNMTSTSTSNDEDRPVTKVSRPSSGLKTISRRQIQITKNLFIIFCAFLLCMMPHAICSVIGCAGNVTRIIVSLHNVINPFIYGISHPLFREVFKCILTLRPIREPSTIGKLFNRITTL</sequence>
<comment type="caution">
    <text evidence="12">The sequence shown here is derived from an EMBL/GenBank/DDBJ whole genome shotgun (WGS) entry which is preliminary data.</text>
</comment>
<dbReference type="InterPro" id="IPR000276">
    <property type="entry name" value="GPCR_Rhodpsn"/>
</dbReference>
<keyword evidence="2" id="KW-1003">Cell membrane</keyword>
<dbReference type="CDD" id="cd00637">
    <property type="entry name" value="7tm_classA_rhodopsin-like"/>
    <property type="match status" value="1"/>
</dbReference>
<dbReference type="PROSITE" id="PS50262">
    <property type="entry name" value="G_PROTEIN_RECEP_F1_2"/>
    <property type="match status" value="1"/>
</dbReference>
<protein>
    <submittedName>
        <fullName evidence="12">Rhodopsin, GQ-coupled</fullName>
    </submittedName>
</protein>
<evidence type="ECO:0000313" key="13">
    <source>
        <dbReference type="Proteomes" id="UP001152320"/>
    </source>
</evidence>
<keyword evidence="7 9" id="KW-0675">Receptor</keyword>
<evidence type="ECO:0000256" key="4">
    <source>
        <dbReference type="ARBA" id="ARBA00022989"/>
    </source>
</evidence>
<feature type="transmembrane region" description="Helical" evidence="10">
    <location>
        <begin position="93"/>
        <end position="117"/>
    </location>
</feature>
<evidence type="ECO:0000313" key="12">
    <source>
        <dbReference type="EMBL" id="KAJ8041570.1"/>
    </source>
</evidence>
<dbReference type="OrthoDB" id="6117944at2759"/>
<proteinExistence type="inferred from homology"/>
<accession>A0A9Q1CBC0</accession>
<dbReference type="Proteomes" id="UP001152320">
    <property type="component" value="Chromosome 5"/>
</dbReference>
<keyword evidence="6 10" id="KW-0472">Membrane</keyword>
<evidence type="ECO:0000259" key="11">
    <source>
        <dbReference type="PROSITE" id="PS50262"/>
    </source>
</evidence>
<feature type="transmembrane region" description="Helical" evidence="10">
    <location>
        <begin position="226"/>
        <end position="249"/>
    </location>
</feature>
<feature type="domain" description="G-protein coupled receptors family 1 profile" evidence="11">
    <location>
        <begin position="76"/>
        <end position="348"/>
    </location>
</feature>
<reference evidence="12" key="1">
    <citation type="submission" date="2021-10" db="EMBL/GenBank/DDBJ databases">
        <title>Tropical sea cucumber genome reveals ecological adaptation and Cuvierian tubules defense mechanism.</title>
        <authorList>
            <person name="Chen T."/>
        </authorList>
    </citation>
    <scope>NUCLEOTIDE SEQUENCE</scope>
    <source>
        <strain evidence="12">Nanhai2018</strain>
        <tissue evidence="12">Muscle</tissue>
    </source>
</reference>
<dbReference type="AlphaFoldDB" id="A0A9Q1CBC0"/>
<evidence type="ECO:0000256" key="8">
    <source>
        <dbReference type="ARBA" id="ARBA00023224"/>
    </source>
</evidence>
<evidence type="ECO:0000256" key="5">
    <source>
        <dbReference type="ARBA" id="ARBA00023040"/>
    </source>
</evidence>
<dbReference type="Gene3D" id="1.20.1070.10">
    <property type="entry name" value="Rhodopsin 7-helix transmembrane proteins"/>
    <property type="match status" value="1"/>
</dbReference>
<keyword evidence="3 9" id="KW-0812">Transmembrane</keyword>
<keyword evidence="5 9" id="KW-0297">G-protein coupled receptor</keyword>
<dbReference type="EMBL" id="JAIZAY010000005">
    <property type="protein sequence ID" value="KAJ8041570.1"/>
    <property type="molecule type" value="Genomic_DNA"/>
</dbReference>